<feature type="region of interest" description="Disordered" evidence="1">
    <location>
        <begin position="24"/>
        <end position="113"/>
    </location>
</feature>
<feature type="compositionally biased region" description="Basic and acidic residues" evidence="1">
    <location>
        <begin position="66"/>
        <end position="80"/>
    </location>
</feature>
<dbReference type="Proteomes" id="UP000636800">
    <property type="component" value="Unassembled WGS sequence"/>
</dbReference>
<accession>A0A835P4J0</accession>
<protein>
    <submittedName>
        <fullName evidence="3">Uncharacterized protein</fullName>
    </submittedName>
</protein>
<keyword evidence="4" id="KW-1185">Reference proteome</keyword>
<evidence type="ECO:0000313" key="5">
    <source>
        <dbReference type="Proteomes" id="UP000639772"/>
    </source>
</evidence>
<sequence>MLSIHLAHRSTAIFSAAIRLSPKQRRSFSSTNLHHLFHLPPRKPSTPADVNPPPVSIRPPATGGEVARDHLDRPIAKKAEVCGSGSLPGKEPRRPGGNSPPARPFVMRTSAAA</sequence>
<dbReference type="AlphaFoldDB" id="A0A835P4J0"/>
<evidence type="ECO:0000313" key="2">
    <source>
        <dbReference type="EMBL" id="KAG0446399.1"/>
    </source>
</evidence>
<evidence type="ECO:0000256" key="1">
    <source>
        <dbReference type="SAM" id="MobiDB-lite"/>
    </source>
</evidence>
<dbReference type="EMBL" id="JADCNL010000580">
    <property type="protein sequence ID" value="KAG0446404.1"/>
    <property type="molecule type" value="Genomic_DNA"/>
</dbReference>
<reference evidence="4 5" key="1">
    <citation type="journal article" date="2020" name="Nat. Food">
        <title>A phased Vanilla planifolia genome enables genetic improvement of flavour and production.</title>
        <authorList>
            <person name="Hasing T."/>
            <person name="Tang H."/>
            <person name="Brym M."/>
            <person name="Khazi F."/>
            <person name="Huang T."/>
            <person name="Chambers A.H."/>
        </authorList>
    </citation>
    <scope>NUCLEOTIDE SEQUENCE [LARGE SCALE GENOMIC DNA]</scope>
    <source>
        <tissue evidence="3">Leaf</tissue>
    </source>
</reference>
<dbReference type="Proteomes" id="UP000639772">
    <property type="component" value="Unassembled WGS sequence"/>
</dbReference>
<name>A0A835P4J0_VANPL</name>
<gene>
    <name evidence="3" type="ORF">HPP92_028844</name>
    <name evidence="2" type="ORF">HPP92_028855</name>
</gene>
<evidence type="ECO:0000313" key="3">
    <source>
        <dbReference type="EMBL" id="KAG0446404.1"/>
    </source>
</evidence>
<dbReference type="EMBL" id="JADCNM010000581">
    <property type="protein sequence ID" value="KAG0446399.1"/>
    <property type="molecule type" value="Genomic_DNA"/>
</dbReference>
<proteinExistence type="predicted"/>
<evidence type="ECO:0000313" key="4">
    <source>
        <dbReference type="Proteomes" id="UP000636800"/>
    </source>
</evidence>
<organism evidence="3 4">
    <name type="scientific">Vanilla planifolia</name>
    <name type="common">Vanilla</name>
    <dbReference type="NCBI Taxonomy" id="51239"/>
    <lineage>
        <taxon>Eukaryota</taxon>
        <taxon>Viridiplantae</taxon>
        <taxon>Streptophyta</taxon>
        <taxon>Embryophyta</taxon>
        <taxon>Tracheophyta</taxon>
        <taxon>Spermatophyta</taxon>
        <taxon>Magnoliopsida</taxon>
        <taxon>Liliopsida</taxon>
        <taxon>Asparagales</taxon>
        <taxon>Orchidaceae</taxon>
        <taxon>Vanilloideae</taxon>
        <taxon>Vanilleae</taxon>
        <taxon>Vanilla</taxon>
    </lineage>
</organism>
<comment type="caution">
    <text evidence="3">The sequence shown here is derived from an EMBL/GenBank/DDBJ whole genome shotgun (WGS) entry which is preliminary data.</text>
</comment>